<dbReference type="EMBL" id="CADCTZ010001526">
    <property type="protein sequence ID" value="CAA9403366.1"/>
    <property type="molecule type" value="Genomic_DNA"/>
</dbReference>
<name>A0A6J4P5I9_9CYAN</name>
<feature type="non-terminal residue" evidence="2">
    <location>
        <position position="27"/>
    </location>
</feature>
<feature type="compositionally biased region" description="Polar residues" evidence="1">
    <location>
        <begin position="17"/>
        <end position="27"/>
    </location>
</feature>
<protein>
    <submittedName>
        <fullName evidence="2">Uncharacterized protein</fullName>
    </submittedName>
</protein>
<reference evidence="2" key="1">
    <citation type="submission" date="2020-02" db="EMBL/GenBank/DDBJ databases">
        <authorList>
            <person name="Meier V. D."/>
        </authorList>
    </citation>
    <scope>NUCLEOTIDE SEQUENCE</scope>
    <source>
        <strain evidence="2">AVDCRST_MAG84</strain>
    </source>
</reference>
<sequence length="27" mass="3210">EITQKPSISVERYRYPQVQSTPPDRSF</sequence>
<dbReference type="AlphaFoldDB" id="A0A6J4P5I9"/>
<gene>
    <name evidence="2" type="ORF">AVDCRST_MAG84-6250</name>
</gene>
<accession>A0A6J4P5I9</accession>
<organism evidence="2">
    <name type="scientific">uncultured Microcoleus sp</name>
    <dbReference type="NCBI Taxonomy" id="259945"/>
    <lineage>
        <taxon>Bacteria</taxon>
        <taxon>Bacillati</taxon>
        <taxon>Cyanobacteriota</taxon>
        <taxon>Cyanophyceae</taxon>
        <taxon>Oscillatoriophycideae</taxon>
        <taxon>Oscillatoriales</taxon>
        <taxon>Microcoleaceae</taxon>
        <taxon>Microcoleus</taxon>
        <taxon>environmental samples</taxon>
    </lineage>
</organism>
<proteinExistence type="predicted"/>
<evidence type="ECO:0000256" key="1">
    <source>
        <dbReference type="SAM" id="MobiDB-lite"/>
    </source>
</evidence>
<feature type="region of interest" description="Disordered" evidence="1">
    <location>
        <begin position="1"/>
        <end position="27"/>
    </location>
</feature>
<evidence type="ECO:0000313" key="2">
    <source>
        <dbReference type="EMBL" id="CAA9403366.1"/>
    </source>
</evidence>
<feature type="non-terminal residue" evidence="2">
    <location>
        <position position="1"/>
    </location>
</feature>